<evidence type="ECO:0000313" key="3">
    <source>
        <dbReference type="EMBL" id="KAK0512973.1"/>
    </source>
</evidence>
<accession>A0AA39R171</accession>
<keyword evidence="1" id="KW-0479">Metal-binding</keyword>
<dbReference type="GO" id="GO:0008270">
    <property type="term" value="F:zinc ion binding"/>
    <property type="evidence" value="ECO:0007669"/>
    <property type="project" value="UniProtKB-KW"/>
</dbReference>
<proteinExistence type="predicted"/>
<protein>
    <recommendedName>
        <fullName evidence="2">RING-type domain-containing protein</fullName>
    </recommendedName>
</protein>
<name>A0AA39R171_9LECA</name>
<dbReference type="EMBL" id="JAFEKC020000009">
    <property type="protein sequence ID" value="KAK0512973.1"/>
    <property type="molecule type" value="Genomic_DNA"/>
</dbReference>
<feature type="domain" description="RING-type" evidence="2">
    <location>
        <begin position="23"/>
        <end position="75"/>
    </location>
</feature>
<keyword evidence="1" id="KW-0863">Zinc-finger</keyword>
<dbReference type="InterPro" id="IPR013083">
    <property type="entry name" value="Znf_RING/FYVE/PHD"/>
</dbReference>
<evidence type="ECO:0000259" key="2">
    <source>
        <dbReference type="PROSITE" id="PS50089"/>
    </source>
</evidence>
<keyword evidence="4" id="KW-1185">Reference proteome</keyword>
<dbReference type="Pfam" id="PF13639">
    <property type="entry name" value="zf-RING_2"/>
    <property type="match status" value="1"/>
</dbReference>
<dbReference type="AlphaFoldDB" id="A0AA39R171"/>
<dbReference type="InterPro" id="IPR001841">
    <property type="entry name" value="Znf_RING"/>
</dbReference>
<evidence type="ECO:0000313" key="4">
    <source>
        <dbReference type="Proteomes" id="UP001166286"/>
    </source>
</evidence>
<dbReference type="PROSITE" id="PS50089">
    <property type="entry name" value="ZF_RING_2"/>
    <property type="match status" value="1"/>
</dbReference>
<keyword evidence="1" id="KW-0862">Zinc</keyword>
<gene>
    <name evidence="3" type="ORF">JMJ35_004990</name>
</gene>
<comment type="caution">
    <text evidence="3">The sequence shown here is derived from an EMBL/GenBank/DDBJ whole genome shotgun (WGS) entry which is preliminary data.</text>
</comment>
<dbReference type="Gene3D" id="3.30.40.10">
    <property type="entry name" value="Zinc/RING finger domain, C3HC4 (zinc finger)"/>
    <property type="match status" value="1"/>
</dbReference>
<dbReference type="Proteomes" id="UP001166286">
    <property type="component" value="Unassembled WGS sequence"/>
</dbReference>
<evidence type="ECO:0000256" key="1">
    <source>
        <dbReference type="PROSITE-ProRule" id="PRU00175"/>
    </source>
</evidence>
<reference evidence="3" key="1">
    <citation type="submission" date="2023-03" db="EMBL/GenBank/DDBJ databases">
        <title>Complete genome of Cladonia borealis.</title>
        <authorList>
            <person name="Park H."/>
        </authorList>
    </citation>
    <scope>NUCLEOTIDE SEQUENCE</scope>
    <source>
        <strain evidence="3">ANT050790</strain>
    </source>
</reference>
<organism evidence="3 4">
    <name type="scientific">Cladonia borealis</name>
    <dbReference type="NCBI Taxonomy" id="184061"/>
    <lineage>
        <taxon>Eukaryota</taxon>
        <taxon>Fungi</taxon>
        <taxon>Dikarya</taxon>
        <taxon>Ascomycota</taxon>
        <taxon>Pezizomycotina</taxon>
        <taxon>Lecanoromycetes</taxon>
        <taxon>OSLEUM clade</taxon>
        <taxon>Lecanoromycetidae</taxon>
        <taxon>Lecanorales</taxon>
        <taxon>Lecanorineae</taxon>
        <taxon>Cladoniaceae</taxon>
        <taxon>Cladonia</taxon>
    </lineage>
</organism>
<sequence>MAEEFLRNLPQVGEAELPDGKQCGICQEKYGKVDLHAGAMDVPVRLPCQHIVGSDCIRKWVSPDEHGKNTCPFCRSVFFAVSSELQELHDLDDQRIEALYRATLQPPGMTELDRQVARQFLSLGERFLYSELRGAGAPLPALSEDQALSAEQERALFVELMWMGAFRDLVGPYMTLREYRIVWRLLRRDGFVYMPNNPTMDGASGWLTQIHDSWFFVPSDEAGWPCGYGSLVGDFEQD</sequence>
<dbReference type="SUPFAM" id="SSF57850">
    <property type="entry name" value="RING/U-box"/>
    <property type="match status" value="1"/>
</dbReference>
<dbReference type="SMART" id="SM00184">
    <property type="entry name" value="RING"/>
    <property type="match status" value="1"/>
</dbReference>